<dbReference type="PANTHER" id="PTHR19446">
    <property type="entry name" value="REVERSE TRANSCRIPTASES"/>
    <property type="match status" value="1"/>
</dbReference>
<evidence type="ECO:0008006" key="3">
    <source>
        <dbReference type="Google" id="ProtNLM"/>
    </source>
</evidence>
<organism evidence="1 2">
    <name type="scientific">Scophthalmus maximus</name>
    <name type="common">Turbot</name>
    <name type="synonym">Psetta maxima</name>
    <dbReference type="NCBI Taxonomy" id="52904"/>
    <lineage>
        <taxon>Eukaryota</taxon>
        <taxon>Metazoa</taxon>
        <taxon>Chordata</taxon>
        <taxon>Craniata</taxon>
        <taxon>Vertebrata</taxon>
        <taxon>Euteleostomi</taxon>
        <taxon>Actinopterygii</taxon>
        <taxon>Neopterygii</taxon>
        <taxon>Teleostei</taxon>
        <taxon>Neoteleostei</taxon>
        <taxon>Acanthomorphata</taxon>
        <taxon>Carangaria</taxon>
        <taxon>Pleuronectiformes</taxon>
        <taxon>Pleuronectoidei</taxon>
        <taxon>Scophthalmidae</taxon>
        <taxon>Scophthalmus</taxon>
    </lineage>
</organism>
<dbReference type="EMBL" id="VEVO01000016">
    <property type="protein sequence ID" value="KAF0029315.1"/>
    <property type="molecule type" value="Genomic_DNA"/>
</dbReference>
<gene>
    <name evidence="1" type="ORF">F2P81_018420</name>
</gene>
<dbReference type="AlphaFoldDB" id="A0A6A4SAC5"/>
<comment type="caution">
    <text evidence="1">The sequence shown here is derived from an EMBL/GenBank/DDBJ whole genome shotgun (WGS) entry which is preliminary data.</text>
</comment>
<accession>A0A6A4SAC5</accession>
<evidence type="ECO:0000313" key="2">
    <source>
        <dbReference type="Proteomes" id="UP000438429"/>
    </source>
</evidence>
<protein>
    <recommendedName>
        <fullName evidence="3">Reverse transcriptase domain-containing protein</fullName>
    </recommendedName>
</protein>
<evidence type="ECO:0000313" key="1">
    <source>
        <dbReference type="EMBL" id="KAF0029315.1"/>
    </source>
</evidence>
<reference evidence="1 2" key="1">
    <citation type="submission" date="2019-06" db="EMBL/GenBank/DDBJ databases">
        <title>Draft genomes of female and male turbot (Scophthalmus maximus).</title>
        <authorList>
            <person name="Xu H."/>
            <person name="Xu X.-W."/>
            <person name="Shao C."/>
            <person name="Chen S."/>
        </authorList>
    </citation>
    <scope>NUCLEOTIDE SEQUENCE [LARGE SCALE GENOMIC DNA]</scope>
    <source>
        <strain evidence="1">Ysfricsl-2016a</strain>
        <tissue evidence="1">Blood</tissue>
    </source>
</reference>
<sequence>MLSDSQTVRLQLKNEIGKMRENLEVMKLKQDESSFYRCMEADSQLNEEPMETFFKGVTLPRSSESQKSDLDCPITGEEIMGVIKGLPSGKPPGPDGFTADFFKCYVSELTPLLLSMYNEAFVKGELPDTLAKALITLILKKYKDPCDCKSYRPISLIPLDTKILSKVLANRLEKLYISEDCKVLSTFPHPLKYWAQTAIMIGRQTILRNWKKPGEPPVQEWVTELGSHEVIPLSYGVCYKYMVNYAN</sequence>
<proteinExistence type="predicted"/>
<name>A0A6A4SAC5_SCOMX</name>
<dbReference type="Proteomes" id="UP000438429">
    <property type="component" value="Unassembled WGS sequence"/>
</dbReference>